<evidence type="ECO:0000256" key="4">
    <source>
        <dbReference type="ARBA" id="ARBA00022679"/>
    </source>
</evidence>
<evidence type="ECO:0000313" key="8">
    <source>
        <dbReference type="EMBL" id="ASO20761.1"/>
    </source>
</evidence>
<dbReference type="SUPFAM" id="SSF53335">
    <property type="entry name" value="S-adenosyl-L-methionine-dependent methyltransferases"/>
    <property type="match status" value="1"/>
</dbReference>
<dbReference type="EC" id="2.1.1.-" evidence="6"/>
<dbReference type="GO" id="GO:0008168">
    <property type="term" value="F:methyltransferase activity"/>
    <property type="evidence" value="ECO:0007669"/>
    <property type="project" value="UniProtKB-UniRule"/>
</dbReference>
<evidence type="ECO:0000256" key="7">
    <source>
        <dbReference type="SAM" id="MobiDB-lite"/>
    </source>
</evidence>
<keyword evidence="4 8" id="KW-0808">Transferase</keyword>
<dbReference type="Gene3D" id="3.40.50.150">
    <property type="entry name" value="Vaccinia Virus protein VP39"/>
    <property type="match status" value="1"/>
</dbReference>
<feature type="region of interest" description="Disordered" evidence="7">
    <location>
        <begin position="294"/>
        <end position="330"/>
    </location>
</feature>
<gene>
    <name evidence="8" type="ORF">AHOG_15675</name>
</gene>
<dbReference type="PANTHER" id="PTHR43619">
    <property type="entry name" value="S-ADENOSYL-L-METHIONINE-DEPENDENT METHYLTRANSFERASE YKTD-RELATED"/>
    <property type="match status" value="1"/>
</dbReference>
<protein>
    <recommendedName>
        <fullName evidence="6">S-adenosyl-L-methionine-dependent methyltransferase</fullName>
        <ecNumber evidence="6">2.1.1.-</ecNumber>
    </recommendedName>
</protein>
<feature type="compositionally biased region" description="Basic and acidic residues" evidence="7">
    <location>
        <begin position="312"/>
        <end position="321"/>
    </location>
</feature>
<name>A0A221W522_9PSEU</name>
<dbReference type="Pfam" id="PF04072">
    <property type="entry name" value="LCM"/>
    <property type="match status" value="1"/>
</dbReference>
<dbReference type="AlphaFoldDB" id="A0A221W522"/>
<dbReference type="InterPro" id="IPR007213">
    <property type="entry name" value="Ppm1/Ppm2/Tcmp"/>
</dbReference>
<evidence type="ECO:0000256" key="6">
    <source>
        <dbReference type="RuleBase" id="RU362030"/>
    </source>
</evidence>
<dbReference type="RefSeq" id="WP_093942044.1">
    <property type="nucleotide sequence ID" value="NZ_CP022521.1"/>
</dbReference>
<evidence type="ECO:0000256" key="1">
    <source>
        <dbReference type="ARBA" id="ARBA00003907"/>
    </source>
</evidence>
<dbReference type="Proteomes" id="UP000204221">
    <property type="component" value="Chromosome"/>
</dbReference>
<proteinExistence type="inferred from homology"/>
<dbReference type="PANTHER" id="PTHR43619:SF2">
    <property type="entry name" value="S-ADENOSYL-L-METHIONINE-DEPENDENT METHYLTRANSFERASES SUPERFAMILY PROTEIN"/>
    <property type="match status" value="1"/>
</dbReference>
<accession>A0A221W522</accession>
<dbReference type="GO" id="GO:0032259">
    <property type="term" value="P:methylation"/>
    <property type="evidence" value="ECO:0007669"/>
    <property type="project" value="UniProtKB-KW"/>
</dbReference>
<dbReference type="KEGG" id="ahg:AHOG_15675"/>
<keyword evidence="3 6" id="KW-0489">Methyltransferase</keyword>
<dbReference type="OrthoDB" id="9806164at2"/>
<feature type="compositionally biased region" description="Low complexity" evidence="7">
    <location>
        <begin position="297"/>
        <end position="310"/>
    </location>
</feature>
<evidence type="ECO:0000313" key="9">
    <source>
        <dbReference type="Proteomes" id="UP000204221"/>
    </source>
</evidence>
<evidence type="ECO:0000256" key="5">
    <source>
        <dbReference type="ARBA" id="ARBA00022691"/>
    </source>
</evidence>
<dbReference type="InterPro" id="IPR029063">
    <property type="entry name" value="SAM-dependent_MTases_sf"/>
</dbReference>
<keyword evidence="5 6" id="KW-0949">S-adenosyl-L-methionine</keyword>
<evidence type="ECO:0000256" key="2">
    <source>
        <dbReference type="ARBA" id="ARBA00008138"/>
    </source>
</evidence>
<keyword evidence="9" id="KW-1185">Reference proteome</keyword>
<comment type="function">
    <text evidence="1 6">Exhibits S-adenosyl-L-methionine-dependent methyltransferase activity.</text>
</comment>
<evidence type="ECO:0000256" key="3">
    <source>
        <dbReference type="ARBA" id="ARBA00022603"/>
    </source>
</evidence>
<sequence>MTTPPSDDGVTEGVGRTALLVAAGRAIETHRADSLAQDPYAEHLVRAAPDSVHWPIRIEDVPDGDANPLWGRLGRYFGLRTRVIDDFLLSAAARRAGGQVVQLGAGLDTRPFRLDWPAGTTLFEIDREHVLSFKHTVLDRLGARTTAPLRSIAADLRDDWSSALLDAGFAPDRPSVWLAEGLLLYLPAEAERQLIDTVDRLTVGDGELFYEIKLHESAEIRADPLYAVARQEFGIDLLGLFDTEPRRPSTATLAERGWSTQVRTSHHFTLEYGAGPPRARPDALSSNRWVFADRVRATTTPTETPTAPATRLRGDPPRTRPSDLLLDGVE</sequence>
<dbReference type="EMBL" id="CP022521">
    <property type="protein sequence ID" value="ASO20761.1"/>
    <property type="molecule type" value="Genomic_DNA"/>
</dbReference>
<organism evidence="8 9">
    <name type="scientific">Actinoalloteichus hoggarensis</name>
    <dbReference type="NCBI Taxonomy" id="1470176"/>
    <lineage>
        <taxon>Bacteria</taxon>
        <taxon>Bacillati</taxon>
        <taxon>Actinomycetota</taxon>
        <taxon>Actinomycetes</taxon>
        <taxon>Pseudonocardiales</taxon>
        <taxon>Pseudonocardiaceae</taxon>
        <taxon>Actinoalloteichus</taxon>
    </lineage>
</organism>
<dbReference type="NCBIfam" id="TIGR00027">
    <property type="entry name" value="mthyl_TIGR00027"/>
    <property type="match status" value="1"/>
</dbReference>
<dbReference type="InterPro" id="IPR011610">
    <property type="entry name" value="SAM_mthyl_Trfase_ML2640-like"/>
</dbReference>
<reference evidence="8 9" key="1">
    <citation type="submission" date="2017-07" db="EMBL/GenBank/DDBJ databases">
        <title>Complete genome sequence of Actinoalloteichus hoggarensis DSM 45943, type strain of Actinoalloteichus hoggarensis.</title>
        <authorList>
            <person name="Ruckert C."/>
            <person name="Nouioui I."/>
            <person name="Willmese J."/>
            <person name="van Wezel G."/>
            <person name="Klenk H.-P."/>
            <person name="Kalinowski J."/>
            <person name="Zotchev S.B."/>
        </authorList>
    </citation>
    <scope>NUCLEOTIDE SEQUENCE [LARGE SCALE GENOMIC DNA]</scope>
    <source>
        <strain evidence="8 9">DSM 45943</strain>
    </source>
</reference>
<comment type="similarity">
    <text evidence="2 6">Belongs to the UPF0677 family.</text>
</comment>